<keyword evidence="7" id="KW-0406">Ion transport</keyword>
<dbReference type="EMBL" id="GL376613">
    <property type="status" value="NOT_ANNOTATED_CDS"/>
    <property type="molecule type" value="Genomic_DNA"/>
</dbReference>
<keyword evidence="4" id="KW-1003">Cell membrane</keyword>
<dbReference type="EnsemblProtists" id="PYU1_T008445">
    <property type="protein sequence ID" value="PYU1_T008445"/>
    <property type="gene ID" value="PYU1_G008429"/>
</dbReference>
<reference evidence="15" key="2">
    <citation type="submission" date="2010-04" db="EMBL/GenBank/DDBJ databases">
        <authorList>
            <person name="Buell R."/>
            <person name="Hamilton J."/>
            <person name="Hostetler J."/>
        </authorList>
    </citation>
    <scope>NUCLEOTIDE SEQUENCE [LARGE SCALE GENOMIC DNA]</scope>
    <source>
        <strain evidence="15">DAOM:BR144</strain>
    </source>
</reference>
<feature type="transmembrane region" description="Helical" evidence="13">
    <location>
        <begin position="225"/>
        <end position="246"/>
    </location>
</feature>
<evidence type="ECO:0000313" key="14">
    <source>
        <dbReference type="EnsemblProtists" id="PYU1_T008445"/>
    </source>
</evidence>
<feature type="transmembrane region" description="Helical" evidence="13">
    <location>
        <begin position="95"/>
        <end position="116"/>
    </location>
</feature>
<dbReference type="PANTHER" id="PTHR12424">
    <property type="entry name" value="TWEETY-RELATED"/>
    <property type="match status" value="1"/>
</dbReference>
<keyword evidence="10" id="KW-0325">Glycoprotein</keyword>
<dbReference type="OMA" id="WVHQILL"/>
<evidence type="ECO:0000256" key="12">
    <source>
        <dbReference type="ARBA" id="ARBA00023303"/>
    </source>
</evidence>
<dbReference type="STRING" id="431595.K3WTZ9"/>
<dbReference type="GO" id="GO:0005886">
    <property type="term" value="C:plasma membrane"/>
    <property type="evidence" value="ECO:0007669"/>
    <property type="project" value="UniProtKB-SubCell"/>
</dbReference>
<evidence type="ECO:0000256" key="9">
    <source>
        <dbReference type="ARBA" id="ARBA00023173"/>
    </source>
</evidence>
<feature type="transmembrane region" description="Helical" evidence="13">
    <location>
        <begin position="401"/>
        <end position="422"/>
    </location>
</feature>
<dbReference type="VEuPathDB" id="FungiDB:PYU1_G008429"/>
<dbReference type="Proteomes" id="UP000019132">
    <property type="component" value="Unassembled WGS sequence"/>
</dbReference>
<keyword evidence="9" id="KW-0869">Chloride channel</keyword>
<dbReference type="Pfam" id="PF04906">
    <property type="entry name" value="Tweety"/>
    <property type="match status" value="1"/>
</dbReference>
<proteinExistence type="inferred from homology"/>
<evidence type="ECO:0000256" key="3">
    <source>
        <dbReference type="ARBA" id="ARBA00022448"/>
    </source>
</evidence>
<feature type="transmembrane region" description="Helical" evidence="13">
    <location>
        <begin position="253"/>
        <end position="271"/>
    </location>
</feature>
<dbReference type="GO" id="GO:0072320">
    <property type="term" value="F:volume-sensitive chloride channel activity"/>
    <property type="evidence" value="ECO:0007669"/>
    <property type="project" value="TreeGrafter"/>
</dbReference>
<dbReference type="HOGENOM" id="CLU_589877_0_0_1"/>
<evidence type="ECO:0000256" key="13">
    <source>
        <dbReference type="SAM" id="Phobius"/>
    </source>
</evidence>
<dbReference type="PANTHER" id="PTHR12424:SF8">
    <property type="entry name" value="PROTEIN TWEETY"/>
    <property type="match status" value="1"/>
</dbReference>
<dbReference type="GO" id="GO:0005229">
    <property type="term" value="F:intracellularly calcium-gated chloride channel activity"/>
    <property type="evidence" value="ECO:0007669"/>
    <property type="project" value="TreeGrafter"/>
</dbReference>
<evidence type="ECO:0000256" key="2">
    <source>
        <dbReference type="ARBA" id="ARBA00009849"/>
    </source>
</evidence>
<keyword evidence="3" id="KW-0813">Transport</keyword>
<evidence type="ECO:0000256" key="8">
    <source>
        <dbReference type="ARBA" id="ARBA00023136"/>
    </source>
</evidence>
<evidence type="ECO:0000256" key="5">
    <source>
        <dbReference type="ARBA" id="ARBA00022692"/>
    </source>
</evidence>
<evidence type="ECO:0000256" key="4">
    <source>
        <dbReference type="ARBA" id="ARBA00022475"/>
    </source>
</evidence>
<keyword evidence="12" id="KW-0407">Ion channel</keyword>
<keyword evidence="15" id="KW-1185">Reference proteome</keyword>
<accession>K3WTZ9</accession>
<sequence>MAFNTTDMRFLPVDYHSEVARELVEFFHTFYRFGAASNVFDLQDPVYAQFLHNVLFGSLVIGAVVFVALAIIVVRRCFLHIRSAFVRKVSMESNSVEFSAVILMTIIAISSLSGLLGEAQVDYSVGVVHHAMTNASDRFGDAHKFAFESGVASEVIRNRADNMVVSFSESELPPEAFKLSVESLRLMHSSKELVNKTDTMLPKYYRDMADEWQFSYFMLKSSTNAAILSVALASFLLISSVGWSMVTPLRISILVILSVVPVSHTLIGVYLSSTIMTSDFCAAPMNATVSLLHPNAAVSYYLECPKNVVSPLIAPASSVYDDTKVVTSLQKELETYADKHGDVGKRMKTEFLDPIGKQIKAIDQFLVAFNGTQSCNETARSYQHAVSAYCEYGMLGFFSMWVHQILLCIFLFIGVVTSVLVYERVHIREIRMDARYQMLSTYEDDNMEHVYLSSD</sequence>
<organism evidence="14 15">
    <name type="scientific">Globisporangium ultimum (strain ATCC 200006 / CBS 805.95 / DAOM BR144)</name>
    <name type="common">Pythium ultimum</name>
    <dbReference type="NCBI Taxonomy" id="431595"/>
    <lineage>
        <taxon>Eukaryota</taxon>
        <taxon>Sar</taxon>
        <taxon>Stramenopiles</taxon>
        <taxon>Oomycota</taxon>
        <taxon>Peronosporomycetes</taxon>
        <taxon>Pythiales</taxon>
        <taxon>Pythiaceae</taxon>
        <taxon>Globisporangium</taxon>
    </lineage>
</organism>
<reference evidence="14" key="3">
    <citation type="submission" date="2015-02" db="UniProtKB">
        <authorList>
            <consortium name="EnsemblProtists"/>
        </authorList>
    </citation>
    <scope>IDENTIFICATION</scope>
    <source>
        <strain evidence="14">DAOM BR144</strain>
    </source>
</reference>
<evidence type="ECO:0000256" key="1">
    <source>
        <dbReference type="ARBA" id="ARBA00004651"/>
    </source>
</evidence>
<keyword evidence="6 13" id="KW-1133">Transmembrane helix</keyword>
<dbReference type="InParanoid" id="K3WTZ9"/>
<evidence type="ECO:0000256" key="6">
    <source>
        <dbReference type="ARBA" id="ARBA00022989"/>
    </source>
</evidence>
<feature type="transmembrane region" description="Helical" evidence="13">
    <location>
        <begin position="50"/>
        <end position="74"/>
    </location>
</feature>
<dbReference type="TCDB" id="1.A.48.2.1">
    <property type="family name" value="the anion channel tweety (tweety) family"/>
</dbReference>
<comment type="subcellular location">
    <subcellularLocation>
        <location evidence="1">Cell membrane</location>
        <topology evidence="1">Multi-pass membrane protein</topology>
    </subcellularLocation>
</comment>
<evidence type="ECO:0000313" key="15">
    <source>
        <dbReference type="Proteomes" id="UP000019132"/>
    </source>
</evidence>
<evidence type="ECO:0000256" key="7">
    <source>
        <dbReference type="ARBA" id="ARBA00023065"/>
    </source>
</evidence>
<comment type="similarity">
    <text evidence="2">Belongs to the tweety family.</text>
</comment>
<keyword evidence="8 13" id="KW-0472">Membrane</keyword>
<evidence type="ECO:0000256" key="10">
    <source>
        <dbReference type="ARBA" id="ARBA00023180"/>
    </source>
</evidence>
<evidence type="ECO:0000256" key="11">
    <source>
        <dbReference type="ARBA" id="ARBA00023214"/>
    </source>
</evidence>
<protein>
    <submittedName>
        <fullName evidence="14">Uncharacterized protein</fullName>
    </submittedName>
</protein>
<dbReference type="eggNOG" id="ENOG502RX9K">
    <property type="taxonomic scope" value="Eukaryota"/>
</dbReference>
<keyword evidence="11" id="KW-0868">Chloride</keyword>
<reference evidence="15" key="1">
    <citation type="journal article" date="2010" name="Genome Biol.">
        <title>Genome sequence of the necrotrophic plant pathogen Pythium ultimum reveals original pathogenicity mechanisms and effector repertoire.</title>
        <authorList>
            <person name="Levesque C.A."/>
            <person name="Brouwer H."/>
            <person name="Cano L."/>
            <person name="Hamilton J.P."/>
            <person name="Holt C."/>
            <person name="Huitema E."/>
            <person name="Raffaele S."/>
            <person name="Robideau G.P."/>
            <person name="Thines M."/>
            <person name="Win J."/>
            <person name="Zerillo M.M."/>
            <person name="Beakes G.W."/>
            <person name="Boore J.L."/>
            <person name="Busam D."/>
            <person name="Dumas B."/>
            <person name="Ferriera S."/>
            <person name="Fuerstenberg S.I."/>
            <person name="Gachon C.M."/>
            <person name="Gaulin E."/>
            <person name="Govers F."/>
            <person name="Grenville-Briggs L."/>
            <person name="Horner N."/>
            <person name="Hostetler J."/>
            <person name="Jiang R.H."/>
            <person name="Johnson J."/>
            <person name="Krajaejun T."/>
            <person name="Lin H."/>
            <person name="Meijer H.J."/>
            <person name="Moore B."/>
            <person name="Morris P."/>
            <person name="Phuntmart V."/>
            <person name="Puiu D."/>
            <person name="Shetty J."/>
            <person name="Stajich J.E."/>
            <person name="Tripathy S."/>
            <person name="Wawra S."/>
            <person name="van West P."/>
            <person name="Whitty B.R."/>
            <person name="Coutinho P.M."/>
            <person name="Henrissat B."/>
            <person name="Martin F."/>
            <person name="Thomas P.D."/>
            <person name="Tyler B.M."/>
            <person name="De Vries R.P."/>
            <person name="Kamoun S."/>
            <person name="Yandell M."/>
            <person name="Tisserat N."/>
            <person name="Buell C.R."/>
        </authorList>
    </citation>
    <scope>NUCLEOTIDE SEQUENCE</scope>
    <source>
        <strain evidence="15">DAOM:BR144</strain>
    </source>
</reference>
<name>K3WTZ9_GLOUD</name>
<dbReference type="InterPro" id="IPR006990">
    <property type="entry name" value="Tweety"/>
</dbReference>
<dbReference type="GO" id="GO:0034707">
    <property type="term" value="C:chloride channel complex"/>
    <property type="evidence" value="ECO:0007669"/>
    <property type="project" value="UniProtKB-KW"/>
</dbReference>
<keyword evidence="5 13" id="KW-0812">Transmembrane</keyword>
<dbReference type="AlphaFoldDB" id="K3WTZ9"/>